<dbReference type="EMBL" id="SDMP01000011">
    <property type="protein sequence ID" value="RYR30112.1"/>
    <property type="molecule type" value="Genomic_DNA"/>
</dbReference>
<reference evidence="2 3" key="1">
    <citation type="submission" date="2019-01" db="EMBL/GenBank/DDBJ databases">
        <title>Sequencing of cultivated peanut Arachis hypogaea provides insights into genome evolution and oil improvement.</title>
        <authorList>
            <person name="Chen X."/>
        </authorList>
    </citation>
    <scope>NUCLEOTIDE SEQUENCE [LARGE SCALE GENOMIC DNA]</scope>
    <source>
        <strain evidence="3">cv. Fuhuasheng</strain>
        <tissue evidence="2">Leaves</tissue>
    </source>
</reference>
<name>A0A445AUL5_ARAHY</name>
<evidence type="ECO:0000313" key="2">
    <source>
        <dbReference type="EMBL" id="RYR30112.1"/>
    </source>
</evidence>
<feature type="compositionally biased region" description="Polar residues" evidence="1">
    <location>
        <begin position="20"/>
        <end position="33"/>
    </location>
</feature>
<feature type="region of interest" description="Disordered" evidence="1">
    <location>
        <begin position="13"/>
        <end position="33"/>
    </location>
</feature>
<accession>A0A445AUL5</accession>
<dbReference type="Proteomes" id="UP000289738">
    <property type="component" value="Chromosome B01"/>
</dbReference>
<sequence>MLVPPQNTLLKWGSGPQRHFGTNPSKAPTTVGATQDKDLRGLPVWTQFESTTCVAGLYASSPQPTGPCKLPKLERIEVTATDATPPSTLKRMMASAFHAVRQTSPLSHEATETVPAIRRNRIENNSNCVPMAYEMAFRPTPEMELTMEQTKLANQISCICLWEEAPFGVLFRYGGFSIPRGVFMSLVPPWTPHTNLINTASMIGSMVASKLMAPHIWYFPSNLADEVLSGATMDRLQAAYTLPWMPETNNLHYVFVPIWEPADVWYLIMLDVKESRVYAFDVNKTPDSIIRREANMTRICRMLGKLFMLNRNLVNFRHGNPNPANWGNFHYPAGLPTDVDSLVSLLAPARRRIQSEDIQSFGMMVDADTVRMKAAIKIIQSVGNEEGGSIDVRSQINWLDVISFN</sequence>
<evidence type="ECO:0008006" key="4">
    <source>
        <dbReference type="Google" id="ProtNLM"/>
    </source>
</evidence>
<comment type="caution">
    <text evidence="2">The sequence shown here is derived from an EMBL/GenBank/DDBJ whole genome shotgun (WGS) entry which is preliminary data.</text>
</comment>
<organism evidence="2 3">
    <name type="scientific">Arachis hypogaea</name>
    <name type="common">Peanut</name>
    <dbReference type="NCBI Taxonomy" id="3818"/>
    <lineage>
        <taxon>Eukaryota</taxon>
        <taxon>Viridiplantae</taxon>
        <taxon>Streptophyta</taxon>
        <taxon>Embryophyta</taxon>
        <taxon>Tracheophyta</taxon>
        <taxon>Spermatophyta</taxon>
        <taxon>Magnoliopsida</taxon>
        <taxon>eudicotyledons</taxon>
        <taxon>Gunneridae</taxon>
        <taxon>Pentapetalae</taxon>
        <taxon>rosids</taxon>
        <taxon>fabids</taxon>
        <taxon>Fabales</taxon>
        <taxon>Fabaceae</taxon>
        <taxon>Papilionoideae</taxon>
        <taxon>50 kb inversion clade</taxon>
        <taxon>dalbergioids sensu lato</taxon>
        <taxon>Dalbergieae</taxon>
        <taxon>Pterocarpus clade</taxon>
        <taxon>Arachis</taxon>
    </lineage>
</organism>
<dbReference type="AlphaFoldDB" id="A0A445AUL5"/>
<evidence type="ECO:0000313" key="3">
    <source>
        <dbReference type="Proteomes" id="UP000289738"/>
    </source>
</evidence>
<gene>
    <name evidence="2" type="ORF">Ahy_B01g054949</name>
</gene>
<keyword evidence="3" id="KW-1185">Reference proteome</keyword>
<evidence type="ECO:0000256" key="1">
    <source>
        <dbReference type="SAM" id="MobiDB-lite"/>
    </source>
</evidence>
<proteinExistence type="predicted"/>
<protein>
    <recommendedName>
        <fullName evidence="4">Ubiquitin-like protease family profile domain-containing protein</fullName>
    </recommendedName>
</protein>